<keyword evidence="1" id="KW-0472">Membrane</keyword>
<name>A0A917AUW2_9BACI</name>
<dbReference type="InterPro" id="IPR021359">
    <property type="entry name" value="DUF2812"/>
</dbReference>
<keyword evidence="1" id="KW-0812">Transmembrane</keyword>
<dbReference type="RefSeq" id="WP_188388430.1">
    <property type="nucleotide sequence ID" value="NZ_BMFK01000001.1"/>
</dbReference>
<proteinExistence type="predicted"/>
<dbReference type="Pfam" id="PF11193">
    <property type="entry name" value="DUF2812"/>
    <property type="match status" value="1"/>
</dbReference>
<feature type="transmembrane region" description="Helical" evidence="1">
    <location>
        <begin position="132"/>
        <end position="150"/>
    </location>
</feature>
<evidence type="ECO:0000313" key="3">
    <source>
        <dbReference type="Proteomes" id="UP000605259"/>
    </source>
</evidence>
<protein>
    <recommendedName>
        <fullName evidence="4">DUF2812 domain-containing protein</fullName>
    </recommendedName>
</protein>
<gene>
    <name evidence="2" type="ORF">GCM10007140_22370</name>
</gene>
<evidence type="ECO:0000256" key="1">
    <source>
        <dbReference type="SAM" id="Phobius"/>
    </source>
</evidence>
<dbReference type="AlphaFoldDB" id="A0A917AUW2"/>
<comment type="caution">
    <text evidence="2">The sequence shown here is derived from an EMBL/GenBank/DDBJ whole genome shotgun (WGS) entry which is preliminary data.</text>
</comment>
<keyword evidence="3" id="KW-1185">Reference proteome</keyword>
<evidence type="ECO:0008006" key="4">
    <source>
        <dbReference type="Google" id="ProtNLM"/>
    </source>
</evidence>
<dbReference type="Proteomes" id="UP000605259">
    <property type="component" value="Unassembled WGS sequence"/>
</dbReference>
<evidence type="ECO:0000313" key="2">
    <source>
        <dbReference type="EMBL" id="GGE71919.1"/>
    </source>
</evidence>
<sequence>MYYPPAEKKINKKFNSFTEEEQWLQHMLNEGWVLKGYHPEKLQPCTYYFDSIQYEEQKNRTYKIDYRVFRKEDDFLEYKSIFEDTGWTLLSIDKLYAKHIFYTNQPDANCTIFSDVESYKGREKRKMASARNMVLVSASFFIVSLFTDILYDWDLYTASILNVLLFGFPSAIIYYKHRKIYRSLMTK</sequence>
<organism evidence="2 3">
    <name type="scientific">Priestia taiwanensis</name>
    <dbReference type="NCBI Taxonomy" id="1347902"/>
    <lineage>
        <taxon>Bacteria</taxon>
        <taxon>Bacillati</taxon>
        <taxon>Bacillota</taxon>
        <taxon>Bacilli</taxon>
        <taxon>Bacillales</taxon>
        <taxon>Bacillaceae</taxon>
        <taxon>Priestia</taxon>
    </lineage>
</organism>
<keyword evidence="1" id="KW-1133">Transmembrane helix</keyword>
<dbReference type="EMBL" id="BMFK01000001">
    <property type="protein sequence ID" value="GGE71919.1"/>
    <property type="molecule type" value="Genomic_DNA"/>
</dbReference>
<reference evidence="2" key="1">
    <citation type="journal article" date="2014" name="Int. J. Syst. Evol. Microbiol.">
        <title>Complete genome sequence of Corynebacterium casei LMG S-19264T (=DSM 44701T), isolated from a smear-ripened cheese.</title>
        <authorList>
            <consortium name="US DOE Joint Genome Institute (JGI-PGF)"/>
            <person name="Walter F."/>
            <person name="Albersmeier A."/>
            <person name="Kalinowski J."/>
            <person name="Ruckert C."/>
        </authorList>
    </citation>
    <scope>NUCLEOTIDE SEQUENCE</scope>
    <source>
        <strain evidence="2">CGMCC 1.12698</strain>
    </source>
</reference>
<feature type="transmembrane region" description="Helical" evidence="1">
    <location>
        <begin position="156"/>
        <end position="175"/>
    </location>
</feature>
<reference evidence="2" key="2">
    <citation type="submission" date="2020-09" db="EMBL/GenBank/DDBJ databases">
        <authorList>
            <person name="Sun Q."/>
            <person name="Zhou Y."/>
        </authorList>
    </citation>
    <scope>NUCLEOTIDE SEQUENCE</scope>
    <source>
        <strain evidence="2">CGMCC 1.12698</strain>
    </source>
</reference>
<accession>A0A917AUW2</accession>